<name>A0A6V7R2P4_9STAP</name>
<dbReference type="RefSeq" id="WP_185124872.1">
    <property type="nucleotide sequence ID" value="NZ_CAJEWD010000003.1"/>
</dbReference>
<evidence type="ECO:0000256" key="1">
    <source>
        <dbReference type="SAM" id="Coils"/>
    </source>
</evidence>
<organism evidence="2 3">
    <name type="scientific">Jeotgalicoccus meleagridis</name>
    <dbReference type="NCBI Taxonomy" id="2759181"/>
    <lineage>
        <taxon>Bacteria</taxon>
        <taxon>Bacillati</taxon>
        <taxon>Bacillota</taxon>
        <taxon>Bacilli</taxon>
        <taxon>Bacillales</taxon>
        <taxon>Staphylococcaceae</taxon>
        <taxon>Jeotgalicoccus</taxon>
    </lineage>
</organism>
<dbReference type="EMBL" id="CAJEWD010000003">
    <property type="protein sequence ID" value="CAD2071619.1"/>
    <property type="molecule type" value="Genomic_DNA"/>
</dbReference>
<feature type="coiled-coil region" evidence="1">
    <location>
        <begin position="361"/>
        <end position="391"/>
    </location>
</feature>
<comment type="caution">
    <text evidence="2">The sequence shown here is derived from an EMBL/GenBank/DDBJ whole genome shotgun (WGS) entry which is preliminary data.</text>
</comment>
<keyword evidence="3" id="KW-1185">Reference proteome</keyword>
<dbReference type="AlphaFoldDB" id="A0A6V7R2P4"/>
<protein>
    <recommendedName>
        <fullName evidence="4">Restriction endonuclease</fullName>
    </recommendedName>
</protein>
<reference evidence="2 3" key="1">
    <citation type="submission" date="2020-07" db="EMBL/GenBank/DDBJ databases">
        <authorList>
            <person name="Criscuolo A."/>
        </authorList>
    </citation>
    <scope>NUCLEOTIDE SEQUENCE [LARGE SCALE GENOMIC DNA]</scope>
    <source>
        <strain evidence="2">CIP111649</strain>
    </source>
</reference>
<gene>
    <name evidence="2" type="ORF">JEODO184_00321</name>
</gene>
<evidence type="ECO:0000313" key="3">
    <source>
        <dbReference type="Proteomes" id="UP000589351"/>
    </source>
</evidence>
<dbReference type="Proteomes" id="UP000589351">
    <property type="component" value="Unassembled WGS sequence"/>
</dbReference>
<keyword evidence="1" id="KW-0175">Coiled coil</keyword>
<sequence>MSRIKSKIAYDVLPYILTKKLDKTREARSGKGIYKRRNSRNYRVIMSYNTFNRLHEKGQEELNKYQNGYVVRLQPAEYFEGKARSDERISLGENAFVYYKSIHDFNKYPPKKGWEQVAELHTSSDKSKRNPEWIGQYAAFIQNTVPQITSHICSSSNNKFNGELKPDFIKRINGTYKPYQSGMPKQSGLGNFDYDYCTDDEMNRVILQLSYLLMKVPGMDEQLIAYYKEFGEESKFKPLAVKALNESDEKYKELYSETLSKLEKECEANGVIDTSELKNIRAISSNEDFLPVCPLCLDSLNPAEFLEIAEQVEGREEEDNTRSKIALMHVNALRPGAFNHRTYNLAWGHRMCNTIQEDMSLEETLELLERILNKNQNRKNKNDILEEQRNQ</sequence>
<dbReference type="InterPro" id="IPR018578">
    <property type="entry name" value="Restrct_endonuc_II_BstXI"/>
</dbReference>
<dbReference type="Pfam" id="PF09552">
    <property type="entry name" value="RE_BstXI"/>
    <property type="match status" value="1"/>
</dbReference>
<accession>A0A6V7R2P4</accession>
<evidence type="ECO:0008006" key="4">
    <source>
        <dbReference type="Google" id="ProtNLM"/>
    </source>
</evidence>
<evidence type="ECO:0000313" key="2">
    <source>
        <dbReference type="EMBL" id="CAD2071619.1"/>
    </source>
</evidence>
<proteinExistence type="predicted"/>